<evidence type="ECO:0000313" key="2">
    <source>
        <dbReference type="EMBL" id="GAI43898.1"/>
    </source>
</evidence>
<accession>X1NJX1</accession>
<sequence length="43" mass="4988">RSGSVIEEFRSELAELRMQNERLNAECSDLKRKLSKVAPIKRV</sequence>
<proteinExistence type="predicted"/>
<comment type="caution">
    <text evidence="2">The sequence shown here is derived from an EMBL/GenBank/DDBJ whole genome shotgun (WGS) entry which is preliminary data.</text>
</comment>
<feature type="coiled-coil region" evidence="1">
    <location>
        <begin position="6"/>
        <end position="33"/>
    </location>
</feature>
<evidence type="ECO:0000256" key="1">
    <source>
        <dbReference type="SAM" id="Coils"/>
    </source>
</evidence>
<dbReference type="EMBL" id="BARV01031996">
    <property type="protein sequence ID" value="GAI43898.1"/>
    <property type="molecule type" value="Genomic_DNA"/>
</dbReference>
<dbReference type="AlphaFoldDB" id="X1NJX1"/>
<organism evidence="2">
    <name type="scientific">marine sediment metagenome</name>
    <dbReference type="NCBI Taxonomy" id="412755"/>
    <lineage>
        <taxon>unclassified sequences</taxon>
        <taxon>metagenomes</taxon>
        <taxon>ecological metagenomes</taxon>
    </lineage>
</organism>
<reference evidence="2" key="1">
    <citation type="journal article" date="2014" name="Front. Microbiol.">
        <title>High frequency of phylogenetically diverse reductive dehalogenase-homologous genes in deep subseafloor sedimentary metagenomes.</title>
        <authorList>
            <person name="Kawai M."/>
            <person name="Futagami T."/>
            <person name="Toyoda A."/>
            <person name="Takaki Y."/>
            <person name="Nishi S."/>
            <person name="Hori S."/>
            <person name="Arai W."/>
            <person name="Tsubouchi T."/>
            <person name="Morono Y."/>
            <person name="Uchiyama I."/>
            <person name="Ito T."/>
            <person name="Fujiyama A."/>
            <person name="Inagaki F."/>
            <person name="Takami H."/>
        </authorList>
    </citation>
    <scope>NUCLEOTIDE SEQUENCE</scope>
    <source>
        <strain evidence="2">Expedition CK06-06</strain>
    </source>
</reference>
<feature type="non-terminal residue" evidence="2">
    <location>
        <position position="1"/>
    </location>
</feature>
<protein>
    <submittedName>
        <fullName evidence="2">Uncharacterized protein</fullName>
    </submittedName>
</protein>
<keyword evidence="1" id="KW-0175">Coiled coil</keyword>
<gene>
    <name evidence="2" type="ORF">S06H3_50523</name>
</gene>
<name>X1NJX1_9ZZZZ</name>